<dbReference type="PANTHER" id="PTHR37299">
    <property type="entry name" value="TRANSCRIPTIONAL REGULATOR-RELATED"/>
    <property type="match status" value="1"/>
</dbReference>
<dbReference type="InterPro" id="IPR007492">
    <property type="entry name" value="LytTR_DNA-bd_dom"/>
</dbReference>
<feature type="transmembrane region" description="Helical" evidence="2">
    <location>
        <begin position="12"/>
        <end position="33"/>
    </location>
</feature>
<dbReference type="KEGG" id="pmai:CF386_09795"/>
<dbReference type="PANTHER" id="PTHR37299:SF1">
    <property type="entry name" value="STAGE 0 SPORULATION PROTEIN A HOMOLOG"/>
    <property type="match status" value="1"/>
</dbReference>
<accession>A0A220VG55</accession>
<feature type="domain" description="HTH LytTR-type" evidence="3">
    <location>
        <begin position="175"/>
        <end position="272"/>
    </location>
</feature>
<keyword evidence="2" id="KW-0812">Transmembrane</keyword>
<name>A0A220VG55_9GAMM</name>
<keyword evidence="5" id="KW-1185">Reference proteome</keyword>
<sequence>MMKKLVRFLDNRSFLLILMISFFIYSLIFFSAYRVIFLAFVNEGNIQYLQEHIMFIIVTSTLTSSIFVIIINKLIQTRKMNKHKKILFVLIILMTTILFNQGLFAFSMTILDHGSDFLVNFLNQINDYFLFNFLMLFSLLFFFRQTLMFFKKFLSKAEMLQSMKDSPNTKEKIFFHLFKLDKEYIFEPEQIDYIYSHKKNKIACINNDSFFIKETIESLENKLRLFNFIRINRSVIVNRAYIKEIKKEYLVKLKNNETFKVSSSKAYHFDKN</sequence>
<dbReference type="GO" id="GO:0003677">
    <property type="term" value="F:DNA binding"/>
    <property type="evidence" value="ECO:0007669"/>
    <property type="project" value="InterPro"/>
</dbReference>
<evidence type="ECO:0000259" key="3">
    <source>
        <dbReference type="PROSITE" id="PS50930"/>
    </source>
</evidence>
<dbReference type="Pfam" id="PF04397">
    <property type="entry name" value="LytTR"/>
    <property type="match status" value="1"/>
</dbReference>
<keyword evidence="2" id="KW-1133">Transmembrane helix</keyword>
<dbReference type="AlphaFoldDB" id="A0A220VG55"/>
<protein>
    <recommendedName>
        <fullName evidence="3">HTH LytTR-type domain-containing protein</fullName>
    </recommendedName>
</protein>
<dbReference type="Proteomes" id="UP000242175">
    <property type="component" value="Chromosome small"/>
</dbReference>
<evidence type="ECO:0000256" key="2">
    <source>
        <dbReference type="SAM" id="Phobius"/>
    </source>
</evidence>
<dbReference type="GO" id="GO:0000156">
    <property type="term" value="F:phosphorelay response regulator activity"/>
    <property type="evidence" value="ECO:0007669"/>
    <property type="project" value="InterPro"/>
</dbReference>
<gene>
    <name evidence="4" type="ORF">CF386_09795</name>
</gene>
<evidence type="ECO:0000256" key="1">
    <source>
        <dbReference type="ARBA" id="ARBA00023012"/>
    </source>
</evidence>
<feature type="transmembrane region" description="Helical" evidence="2">
    <location>
        <begin position="53"/>
        <end position="75"/>
    </location>
</feature>
<organism evidence="4 5">
    <name type="scientific">Paraphotobacterium marinum</name>
    <dbReference type="NCBI Taxonomy" id="1755811"/>
    <lineage>
        <taxon>Bacteria</taxon>
        <taxon>Pseudomonadati</taxon>
        <taxon>Pseudomonadota</taxon>
        <taxon>Gammaproteobacteria</taxon>
        <taxon>Vibrionales</taxon>
        <taxon>Vibrionaceae</taxon>
        <taxon>Paraphotobacterium</taxon>
    </lineage>
</organism>
<reference evidence="4 5" key="1">
    <citation type="journal article" date="2016" name="Int. J. Syst. Evol. Microbiol.">
        <title>Paraphotobacterium marinum gen. nov., sp. nov., a member of the family Vibrionaceae, isolated from surface seawater.</title>
        <authorList>
            <person name="Huang Z."/>
            <person name="Dong C."/>
            <person name="Shao Z."/>
        </authorList>
    </citation>
    <scope>NUCLEOTIDE SEQUENCE [LARGE SCALE GENOMIC DNA]</scope>
    <source>
        <strain evidence="4 5">NSCS20N07D</strain>
    </source>
</reference>
<feature type="transmembrane region" description="Helical" evidence="2">
    <location>
        <begin position="87"/>
        <end position="108"/>
    </location>
</feature>
<feature type="transmembrane region" description="Helical" evidence="2">
    <location>
        <begin position="128"/>
        <end position="150"/>
    </location>
</feature>
<dbReference type="InterPro" id="IPR046947">
    <property type="entry name" value="LytR-like"/>
</dbReference>
<dbReference type="OrthoDB" id="9781059at2"/>
<dbReference type="RefSeq" id="WP_089074253.1">
    <property type="nucleotide sequence ID" value="NZ_CBCSAM010000004.1"/>
</dbReference>
<dbReference type="SMART" id="SM00850">
    <property type="entry name" value="LytTR"/>
    <property type="match status" value="1"/>
</dbReference>
<dbReference type="PROSITE" id="PS50930">
    <property type="entry name" value="HTH_LYTTR"/>
    <property type="match status" value="1"/>
</dbReference>
<dbReference type="Gene3D" id="2.40.50.1020">
    <property type="entry name" value="LytTr DNA-binding domain"/>
    <property type="match status" value="1"/>
</dbReference>
<keyword evidence="1" id="KW-0902">Two-component regulatory system</keyword>
<proteinExistence type="predicted"/>
<evidence type="ECO:0000313" key="4">
    <source>
        <dbReference type="EMBL" id="ASK79345.1"/>
    </source>
</evidence>
<evidence type="ECO:0000313" key="5">
    <source>
        <dbReference type="Proteomes" id="UP000242175"/>
    </source>
</evidence>
<keyword evidence="2" id="KW-0472">Membrane</keyword>
<dbReference type="EMBL" id="CP022356">
    <property type="protein sequence ID" value="ASK79345.1"/>
    <property type="molecule type" value="Genomic_DNA"/>
</dbReference>